<gene>
    <name evidence="1" type="ORF">GCM10020367_43690</name>
</gene>
<organism evidence="1 2">
    <name type="scientific">Streptomyces sannanensis</name>
    <dbReference type="NCBI Taxonomy" id="285536"/>
    <lineage>
        <taxon>Bacteria</taxon>
        <taxon>Bacillati</taxon>
        <taxon>Actinomycetota</taxon>
        <taxon>Actinomycetes</taxon>
        <taxon>Kitasatosporales</taxon>
        <taxon>Streptomycetaceae</taxon>
        <taxon>Streptomyces</taxon>
    </lineage>
</organism>
<evidence type="ECO:0008006" key="3">
    <source>
        <dbReference type="Google" id="ProtNLM"/>
    </source>
</evidence>
<dbReference type="Proteomes" id="UP001499990">
    <property type="component" value="Unassembled WGS sequence"/>
</dbReference>
<sequence>MGGTPTVPFAVWSAARHLDDLASALWTTAEGFGDVDTTCAITGGIVAARTGVDGVPPEWLRRREPVPGS</sequence>
<accession>A0ABP6SGE3</accession>
<dbReference type="Gene3D" id="1.10.4080.10">
    <property type="entry name" value="ADP-ribosylation/Crystallin J1"/>
    <property type="match status" value="1"/>
</dbReference>
<dbReference type="InterPro" id="IPR036705">
    <property type="entry name" value="Ribosyl_crysJ1_sf"/>
</dbReference>
<evidence type="ECO:0000313" key="2">
    <source>
        <dbReference type="Proteomes" id="UP001499990"/>
    </source>
</evidence>
<comment type="caution">
    <text evidence="1">The sequence shown here is derived from an EMBL/GenBank/DDBJ whole genome shotgun (WGS) entry which is preliminary data.</text>
</comment>
<reference evidence="2" key="1">
    <citation type="journal article" date="2019" name="Int. J. Syst. Evol. Microbiol.">
        <title>The Global Catalogue of Microorganisms (GCM) 10K type strain sequencing project: providing services to taxonomists for standard genome sequencing and annotation.</title>
        <authorList>
            <consortium name="The Broad Institute Genomics Platform"/>
            <consortium name="The Broad Institute Genome Sequencing Center for Infectious Disease"/>
            <person name="Wu L."/>
            <person name="Ma J."/>
        </authorList>
    </citation>
    <scope>NUCLEOTIDE SEQUENCE [LARGE SCALE GENOMIC DNA]</scope>
    <source>
        <strain evidence="2">JCM 9651</strain>
    </source>
</reference>
<proteinExistence type="predicted"/>
<dbReference type="InterPro" id="IPR005502">
    <property type="entry name" value="Ribosyl_crysJ1"/>
</dbReference>
<evidence type="ECO:0000313" key="1">
    <source>
        <dbReference type="EMBL" id="GAA3375529.1"/>
    </source>
</evidence>
<dbReference type="SUPFAM" id="SSF101478">
    <property type="entry name" value="ADP-ribosylglycohydrolase"/>
    <property type="match status" value="1"/>
</dbReference>
<dbReference type="Pfam" id="PF03747">
    <property type="entry name" value="ADP_ribosyl_GH"/>
    <property type="match status" value="1"/>
</dbReference>
<protein>
    <recommendedName>
        <fullName evidence="3">ADP-ribosylglycohydrolase family protein</fullName>
    </recommendedName>
</protein>
<dbReference type="EMBL" id="BAAAYL010000001">
    <property type="protein sequence ID" value="GAA3375529.1"/>
    <property type="molecule type" value="Genomic_DNA"/>
</dbReference>
<keyword evidence="2" id="KW-1185">Reference proteome</keyword>
<name>A0ABP6SGE3_9ACTN</name>